<keyword evidence="3" id="KW-1185">Reference proteome</keyword>
<gene>
    <name evidence="2" type="ORF">DPMN_036674</name>
</gene>
<dbReference type="AlphaFoldDB" id="A0A9D4MBZ7"/>
<dbReference type="EMBL" id="JAIWYP010000002">
    <property type="protein sequence ID" value="KAH3873439.1"/>
    <property type="molecule type" value="Genomic_DNA"/>
</dbReference>
<reference evidence="2" key="2">
    <citation type="submission" date="2020-11" db="EMBL/GenBank/DDBJ databases">
        <authorList>
            <person name="McCartney M.A."/>
            <person name="Auch B."/>
            <person name="Kono T."/>
            <person name="Mallez S."/>
            <person name="Becker A."/>
            <person name="Gohl D.M."/>
            <person name="Silverstein K.A.T."/>
            <person name="Koren S."/>
            <person name="Bechman K.B."/>
            <person name="Herman A."/>
            <person name="Abrahante J.E."/>
            <person name="Garbe J."/>
        </authorList>
    </citation>
    <scope>NUCLEOTIDE SEQUENCE</scope>
    <source>
        <strain evidence="2">Duluth1</strain>
        <tissue evidence="2">Whole animal</tissue>
    </source>
</reference>
<protein>
    <submittedName>
        <fullName evidence="2">Uncharacterized protein</fullName>
    </submittedName>
</protein>
<organism evidence="2 3">
    <name type="scientific">Dreissena polymorpha</name>
    <name type="common">Zebra mussel</name>
    <name type="synonym">Mytilus polymorpha</name>
    <dbReference type="NCBI Taxonomy" id="45954"/>
    <lineage>
        <taxon>Eukaryota</taxon>
        <taxon>Metazoa</taxon>
        <taxon>Spiralia</taxon>
        <taxon>Lophotrochozoa</taxon>
        <taxon>Mollusca</taxon>
        <taxon>Bivalvia</taxon>
        <taxon>Autobranchia</taxon>
        <taxon>Heteroconchia</taxon>
        <taxon>Euheterodonta</taxon>
        <taxon>Imparidentia</taxon>
        <taxon>Neoheterodontei</taxon>
        <taxon>Myida</taxon>
        <taxon>Dreissenoidea</taxon>
        <taxon>Dreissenidae</taxon>
        <taxon>Dreissena</taxon>
    </lineage>
</organism>
<evidence type="ECO:0000256" key="1">
    <source>
        <dbReference type="SAM" id="MobiDB-lite"/>
    </source>
</evidence>
<proteinExistence type="predicted"/>
<name>A0A9D4MBZ7_DREPO</name>
<evidence type="ECO:0000313" key="2">
    <source>
        <dbReference type="EMBL" id="KAH3873439.1"/>
    </source>
</evidence>
<sequence length="112" mass="12596">MTRGELSLDKNYKDYVTFNLKKKFCIHKKFRSRLACVDCTGLSGTILYAQALNISETFPLQVFLKVCAAADAGHMIQPETLRQMDSQSEENRSSTDGEWKHDFEANGAKTVG</sequence>
<dbReference type="Proteomes" id="UP000828390">
    <property type="component" value="Unassembled WGS sequence"/>
</dbReference>
<accession>A0A9D4MBZ7</accession>
<feature type="region of interest" description="Disordered" evidence="1">
    <location>
        <begin position="78"/>
        <end position="112"/>
    </location>
</feature>
<evidence type="ECO:0000313" key="3">
    <source>
        <dbReference type="Proteomes" id="UP000828390"/>
    </source>
</evidence>
<feature type="compositionally biased region" description="Basic and acidic residues" evidence="1">
    <location>
        <begin position="89"/>
        <end position="104"/>
    </location>
</feature>
<reference evidence="2" key="1">
    <citation type="journal article" date="2019" name="bioRxiv">
        <title>The Genome of the Zebra Mussel, Dreissena polymorpha: A Resource for Invasive Species Research.</title>
        <authorList>
            <person name="McCartney M.A."/>
            <person name="Auch B."/>
            <person name="Kono T."/>
            <person name="Mallez S."/>
            <person name="Zhang Y."/>
            <person name="Obille A."/>
            <person name="Becker A."/>
            <person name="Abrahante J.E."/>
            <person name="Garbe J."/>
            <person name="Badalamenti J.P."/>
            <person name="Herman A."/>
            <person name="Mangelson H."/>
            <person name="Liachko I."/>
            <person name="Sullivan S."/>
            <person name="Sone E.D."/>
            <person name="Koren S."/>
            <person name="Silverstein K.A.T."/>
            <person name="Beckman K.B."/>
            <person name="Gohl D.M."/>
        </authorList>
    </citation>
    <scope>NUCLEOTIDE SEQUENCE</scope>
    <source>
        <strain evidence="2">Duluth1</strain>
        <tissue evidence="2">Whole animal</tissue>
    </source>
</reference>
<comment type="caution">
    <text evidence="2">The sequence shown here is derived from an EMBL/GenBank/DDBJ whole genome shotgun (WGS) entry which is preliminary data.</text>
</comment>